<keyword evidence="2" id="KW-1185">Reference proteome</keyword>
<evidence type="ECO:0000313" key="2">
    <source>
        <dbReference type="Proteomes" id="UP000320876"/>
    </source>
</evidence>
<gene>
    <name evidence="1" type="ORF">FB471_4971</name>
</gene>
<dbReference type="Proteomes" id="UP000320876">
    <property type="component" value="Unassembled WGS sequence"/>
</dbReference>
<comment type="caution">
    <text evidence="1">The sequence shown here is derived from an EMBL/GenBank/DDBJ whole genome shotgun (WGS) entry which is preliminary data.</text>
</comment>
<dbReference type="RefSeq" id="WP_170220921.1">
    <property type="nucleotide sequence ID" value="NZ_VFML01000001.1"/>
</dbReference>
<organism evidence="1 2">
    <name type="scientific">Amycolatopsis cihanbeyliensis</name>
    <dbReference type="NCBI Taxonomy" id="1128664"/>
    <lineage>
        <taxon>Bacteria</taxon>
        <taxon>Bacillati</taxon>
        <taxon>Actinomycetota</taxon>
        <taxon>Actinomycetes</taxon>
        <taxon>Pseudonocardiales</taxon>
        <taxon>Pseudonocardiaceae</taxon>
        <taxon>Amycolatopsis</taxon>
    </lineage>
</organism>
<name>A0A542DQ11_AMYCI</name>
<dbReference type="EMBL" id="VFML01000001">
    <property type="protein sequence ID" value="TQJ05146.1"/>
    <property type="molecule type" value="Genomic_DNA"/>
</dbReference>
<reference evidence="1 2" key="1">
    <citation type="submission" date="2019-06" db="EMBL/GenBank/DDBJ databases">
        <title>Sequencing the genomes of 1000 actinobacteria strains.</title>
        <authorList>
            <person name="Klenk H.-P."/>
        </authorList>
    </citation>
    <scope>NUCLEOTIDE SEQUENCE [LARGE SCALE GENOMIC DNA]</scope>
    <source>
        <strain evidence="1 2">DSM 45679</strain>
    </source>
</reference>
<dbReference type="AlphaFoldDB" id="A0A542DQ11"/>
<proteinExistence type="predicted"/>
<accession>A0A542DQ11</accession>
<evidence type="ECO:0000313" key="1">
    <source>
        <dbReference type="EMBL" id="TQJ05146.1"/>
    </source>
</evidence>
<protein>
    <submittedName>
        <fullName evidence="1">Uncharacterized protein</fullName>
    </submittedName>
</protein>
<sequence length="55" mass="5801">MFESHAIDAFAPAEDADLMIEEFDRPVGQNLAVAAFCYCSRSRGAVTAGHALVAG</sequence>